<dbReference type="Pfam" id="PF19301">
    <property type="entry name" value="LigXa_C"/>
    <property type="match status" value="1"/>
</dbReference>
<reference evidence="7 8" key="1">
    <citation type="submission" date="2024-06" db="EMBL/GenBank/DDBJ databases">
        <title>The Natural Products Discovery Center: Release of the First 8490 Sequenced Strains for Exploring Actinobacteria Biosynthetic Diversity.</title>
        <authorList>
            <person name="Kalkreuter E."/>
            <person name="Kautsar S.A."/>
            <person name="Yang D."/>
            <person name="Bader C.D."/>
            <person name="Teijaro C.N."/>
            <person name="Fluegel L."/>
            <person name="Davis C.M."/>
            <person name="Simpson J.R."/>
            <person name="Lauterbach L."/>
            <person name="Steele A.D."/>
            <person name="Gui C."/>
            <person name="Meng S."/>
            <person name="Li G."/>
            <person name="Viehrig K."/>
            <person name="Ye F."/>
            <person name="Su P."/>
            <person name="Kiefer A.F."/>
            <person name="Nichols A."/>
            <person name="Cepeda A.J."/>
            <person name="Yan W."/>
            <person name="Fan B."/>
            <person name="Jiang Y."/>
            <person name="Adhikari A."/>
            <person name="Zheng C.-J."/>
            <person name="Schuster L."/>
            <person name="Cowan T.M."/>
            <person name="Smanski M.J."/>
            <person name="Chevrette M.G."/>
            <person name="De Carvalho L.P.S."/>
            <person name="Shen B."/>
        </authorList>
    </citation>
    <scope>NUCLEOTIDE SEQUENCE [LARGE SCALE GENOMIC DNA]</scope>
    <source>
        <strain evidence="7 8">NPDC050100</strain>
    </source>
</reference>
<dbReference type="Pfam" id="PF00355">
    <property type="entry name" value="Rieske"/>
    <property type="match status" value="1"/>
</dbReference>
<dbReference type="Proteomes" id="UP001551675">
    <property type="component" value="Unassembled WGS sequence"/>
</dbReference>
<dbReference type="PANTHER" id="PTHR21266:SF59">
    <property type="entry name" value="BLR4922 PROTEIN"/>
    <property type="match status" value="1"/>
</dbReference>
<accession>A0ABV3GTG2</accession>
<keyword evidence="1" id="KW-0001">2Fe-2S</keyword>
<evidence type="ECO:0000256" key="2">
    <source>
        <dbReference type="ARBA" id="ARBA00022723"/>
    </source>
</evidence>
<dbReference type="EMBL" id="JBFALK010000037">
    <property type="protein sequence ID" value="MEV0974918.1"/>
    <property type="molecule type" value="Genomic_DNA"/>
</dbReference>
<keyword evidence="2" id="KW-0479">Metal-binding</keyword>
<dbReference type="InterPro" id="IPR036922">
    <property type="entry name" value="Rieske_2Fe-2S_sf"/>
</dbReference>
<comment type="caution">
    <text evidence="7">The sequence shown here is derived from an EMBL/GenBank/DDBJ whole genome shotgun (WGS) entry which is preliminary data.</text>
</comment>
<dbReference type="SUPFAM" id="SSF55961">
    <property type="entry name" value="Bet v1-like"/>
    <property type="match status" value="1"/>
</dbReference>
<dbReference type="PANTHER" id="PTHR21266">
    <property type="entry name" value="IRON-SULFUR DOMAIN CONTAINING PROTEIN"/>
    <property type="match status" value="1"/>
</dbReference>
<feature type="domain" description="Rieske" evidence="6">
    <location>
        <begin position="30"/>
        <end position="138"/>
    </location>
</feature>
<name>A0ABV3GTG2_MICGL</name>
<organism evidence="7 8">
    <name type="scientific">Microtetraspora glauca</name>
    <dbReference type="NCBI Taxonomy" id="1996"/>
    <lineage>
        <taxon>Bacteria</taxon>
        <taxon>Bacillati</taxon>
        <taxon>Actinomycetota</taxon>
        <taxon>Actinomycetes</taxon>
        <taxon>Streptosporangiales</taxon>
        <taxon>Streptosporangiaceae</taxon>
        <taxon>Microtetraspora</taxon>
    </lineage>
</organism>
<sequence>MAQLFTEAENRLLTQTGPGTPMGELMRRYWIPAFLSERLPMENSEPFEITLLGESLVAFRGRNGQVGLMDSKCPHRRASLVLARVEDDCALRCIYHGWKVDAQGQVLETPPEPPNSRFAQSIRHRAYPTREAGGIIWTYMGPEEERPEFPMWPFNGLPEGHVWANHFYQPSNWLQGLEGDLDAAHGGYLHYSKEEWDRQRNSNSRLGKFLFDPRPQTAVEPAPWGLQTAFRYHLEEENEAVFWIHPLISPFYTMFSHAEDGAQGGLFHAWVPSTDDSHYVYSVVWQRESPLTEDRRQAIDATQGYTAVDKANGYLSVNWDGKGYRQDRESMTEGLSFSGFEGVHLQDLAIQHSMGPVVDRSKENLCAEDFLIIQARRFFLETLEKLARGEELPALQPGMDYSRIEHRWVFAPSSTSLAEVLTRKDWDSSTEENTRDVSTVKAAWSALGVDGAV</sequence>
<dbReference type="InterPro" id="IPR017941">
    <property type="entry name" value="Rieske_2Fe-2S"/>
</dbReference>
<evidence type="ECO:0000259" key="6">
    <source>
        <dbReference type="PROSITE" id="PS51296"/>
    </source>
</evidence>
<keyword evidence="4" id="KW-0408">Iron</keyword>
<dbReference type="InterPro" id="IPR050584">
    <property type="entry name" value="Cholesterol_7-desaturase"/>
</dbReference>
<dbReference type="CDD" id="cd03479">
    <property type="entry name" value="Rieske_RO_Alpha_PhDO_like"/>
    <property type="match status" value="1"/>
</dbReference>
<dbReference type="InterPro" id="IPR045623">
    <property type="entry name" value="LigXa_C"/>
</dbReference>
<proteinExistence type="predicted"/>
<dbReference type="RefSeq" id="WP_358142056.1">
    <property type="nucleotide sequence ID" value="NZ_JBFALK010000037.1"/>
</dbReference>
<dbReference type="SUPFAM" id="SSF50022">
    <property type="entry name" value="ISP domain"/>
    <property type="match status" value="1"/>
</dbReference>
<evidence type="ECO:0000256" key="3">
    <source>
        <dbReference type="ARBA" id="ARBA00023002"/>
    </source>
</evidence>
<keyword evidence="5" id="KW-0411">Iron-sulfur</keyword>
<protein>
    <submittedName>
        <fullName evidence="7">Rieske 2Fe-2S domain-containing protein</fullName>
    </submittedName>
</protein>
<dbReference type="Gene3D" id="2.102.10.10">
    <property type="entry name" value="Rieske [2Fe-2S] iron-sulphur domain"/>
    <property type="match status" value="1"/>
</dbReference>
<evidence type="ECO:0000256" key="1">
    <source>
        <dbReference type="ARBA" id="ARBA00022714"/>
    </source>
</evidence>
<evidence type="ECO:0000313" key="7">
    <source>
        <dbReference type="EMBL" id="MEV0974918.1"/>
    </source>
</evidence>
<keyword evidence="3" id="KW-0560">Oxidoreductase</keyword>
<evidence type="ECO:0000256" key="5">
    <source>
        <dbReference type="ARBA" id="ARBA00023014"/>
    </source>
</evidence>
<evidence type="ECO:0000256" key="4">
    <source>
        <dbReference type="ARBA" id="ARBA00023004"/>
    </source>
</evidence>
<gene>
    <name evidence="7" type="ORF">AB0I59_40550</name>
</gene>
<keyword evidence="8" id="KW-1185">Reference proteome</keyword>
<dbReference type="Gene3D" id="3.90.380.10">
    <property type="entry name" value="Naphthalene 1,2-dioxygenase Alpha Subunit, Chain A, domain 1"/>
    <property type="match status" value="1"/>
</dbReference>
<evidence type="ECO:0000313" key="8">
    <source>
        <dbReference type="Proteomes" id="UP001551675"/>
    </source>
</evidence>
<dbReference type="PROSITE" id="PS51296">
    <property type="entry name" value="RIESKE"/>
    <property type="match status" value="1"/>
</dbReference>